<keyword evidence="5 8" id="KW-0378">Hydrolase</keyword>
<proteinExistence type="inferred from homology"/>
<organism evidence="14 15">
    <name type="scientific">Hephaestia caeni</name>
    <dbReference type="NCBI Taxonomy" id="645617"/>
    <lineage>
        <taxon>Bacteria</taxon>
        <taxon>Pseudomonadati</taxon>
        <taxon>Pseudomonadota</taxon>
        <taxon>Alphaproteobacteria</taxon>
        <taxon>Sphingomonadales</taxon>
        <taxon>Sphingomonadaceae</taxon>
        <taxon>Hephaestia</taxon>
    </lineage>
</organism>
<dbReference type="Pfam" id="PF08532">
    <property type="entry name" value="Glyco_hydro_42M"/>
    <property type="match status" value="1"/>
</dbReference>
<dbReference type="SUPFAM" id="SSF52317">
    <property type="entry name" value="Class I glutamine amidotransferase-like"/>
    <property type="match status" value="1"/>
</dbReference>
<feature type="signal peptide" evidence="11">
    <location>
        <begin position="1"/>
        <end position="24"/>
    </location>
</feature>
<dbReference type="Gene3D" id="3.20.20.80">
    <property type="entry name" value="Glycosidases"/>
    <property type="match status" value="1"/>
</dbReference>
<feature type="domain" description="Glycoside hydrolase family 42 N-terminal" evidence="12">
    <location>
        <begin position="49"/>
        <end position="409"/>
    </location>
</feature>
<evidence type="ECO:0000256" key="8">
    <source>
        <dbReference type="PIRNR" id="PIRNR001084"/>
    </source>
</evidence>
<feature type="active site" description="Proton donor" evidence="9">
    <location>
        <position position="184"/>
    </location>
</feature>
<accession>A0A397P4H9</accession>
<feature type="domain" description="Beta-galactosidase trimerisation" evidence="13">
    <location>
        <begin position="423"/>
        <end position="627"/>
    </location>
</feature>
<dbReference type="GO" id="GO:0005975">
    <property type="term" value="P:carbohydrate metabolic process"/>
    <property type="evidence" value="ECO:0007669"/>
    <property type="project" value="InterPro"/>
</dbReference>
<keyword evidence="11" id="KW-0732">Signal</keyword>
<evidence type="ECO:0000256" key="7">
    <source>
        <dbReference type="ARBA" id="ARBA00023295"/>
    </source>
</evidence>
<dbReference type="Proteomes" id="UP000266568">
    <property type="component" value="Unassembled WGS sequence"/>
</dbReference>
<feature type="binding site" evidence="10">
    <location>
        <position position="342"/>
    </location>
    <ligand>
        <name>substrate</name>
    </ligand>
</feature>
<name>A0A397P4H9_9SPHN</name>
<dbReference type="Pfam" id="PF02449">
    <property type="entry name" value="Glyco_hydro_42"/>
    <property type="match status" value="1"/>
</dbReference>
<evidence type="ECO:0000256" key="10">
    <source>
        <dbReference type="PIRSR" id="PIRSR001084-2"/>
    </source>
</evidence>
<evidence type="ECO:0000313" key="15">
    <source>
        <dbReference type="Proteomes" id="UP000266568"/>
    </source>
</evidence>
<dbReference type="PROSITE" id="PS51257">
    <property type="entry name" value="PROKAR_LIPOPROTEIN"/>
    <property type="match status" value="1"/>
</dbReference>
<dbReference type="PANTHER" id="PTHR36447">
    <property type="entry name" value="BETA-GALACTOSIDASE GANA"/>
    <property type="match status" value="1"/>
</dbReference>
<protein>
    <recommendedName>
        <fullName evidence="3 8">Beta-galactosidase</fullName>
        <shortName evidence="8">Beta-gal</shortName>
        <ecNumber evidence="3 8">3.2.1.23</ecNumber>
    </recommendedName>
</protein>
<keyword evidence="4" id="KW-0479">Metal-binding</keyword>
<feature type="chain" id="PRO_5017292507" description="Beta-galactosidase" evidence="11">
    <location>
        <begin position="25"/>
        <end position="695"/>
    </location>
</feature>
<feature type="binding site" evidence="10">
    <location>
        <position position="145"/>
    </location>
    <ligand>
        <name>substrate</name>
    </ligand>
</feature>
<sequence length="695" mass="76739">MICRPVFAALALASCLAGMPAALAQKPADFPARATAYVDRPAIAVGAAWYPEHWPESRWDTDLALMKATGFNTVRLAEFAWSRMEPEEGRFDFAWLDRAIAAAQRHGFMVVLGTPSAAPPAWLTQKYPDTLRVDENGRRAGHGGRRQFSFASKRYRDLSRRIAVEMAKRYGHHPAVVGWQIDNEVGPPSFDPEAVAAWHAFLKTRYGTIDELNRRWTAEYWSQHYNDFDQVPLHATGQQNPGLLLDFRHFTTAMWTDYVQNQARAMRPLIDSRSFITTNTMFWNAGFDHFVMHRDLDLASWDNYIPEGRPDWVANGANHDLVRGYKQRNFWLMETQAGHVDWGQINRALDPGQVREMGWQAVAHGADAVLYWQWRPAANGQETYYGTVLGQDGTPNPIQPEIAEMSTEMTGAAALLADTQPTAKVGMIYSYDSRWAIDLQRHHKDFDPIRAFTDFYRPLRVQSQGVHVLAPEADFTAYPLVVAPDLNVVTEAQAKHLDAYVRGGGHLVLGPRSGMKDDANALWPQRQPGPLSALLGARVAQYYALDEGVGIAGTIAGKASIWAEAIEPVARDVRTLAAYKDAGGWLDGKPAIVTRKVGRGSITYVGTWLEPEAMAKLAASLLADAKVAPIVADAHPDLEIAERAGAGKRVLIAINHGDVAHPLALPAGARPVSGDWTGGQVAAHGVALFQFADED</sequence>
<evidence type="ECO:0000313" key="14">
    <source>
        <dbReference type="EMBL" id="RIA43768.1"/>
    </source>
</evidence>
<comment type="caution">
    <text evidence="14">The sequence shown here is derived from an EMBL/GenBank/DDBJ whole genome shotgun (WGS) entry which is preliminary data.</text>
</comment>
<evidence type="ECO:0000256" key="4">
    <source>
        <dbReference type="ARBA" id="ARBA00022723"/>
    </source>
</evidence>
<dbReference type="InterPro" id="IPR017853">
    <property type="entry name" value="GH"/>
</dbReference>
<dbReference type="PIRSF" id="PIRSF001084">
    <property type="entry name" value="B-galactosidase"/>
    <property type="match status" value="1"/>
</dbReference>
<dbReference type="GO" id="GO:0009341">
    <property type="term" value="C:beta-galactosidase complex"/>
    <property type="evidence" value="ECO:0007669"/>
    <property type="project" value="InterPro"/>
</dbReference>
<dbReference type="InterPro" id="IPR013529">
    <property type="entry name" value="Glyco_hydro_42_N"/>
</dbReference>
<dbReference type="CDD" id="cd03143">
    <property type="entry name" value="A4_beta-galactosidase_middle_domain"/>
    <property type="match status" value="1"/>
</dbReference>
<dbReference type="GO" id="GO:0004565">
    <property type="term" value="F:beta-galactosidase activity"/>
    <property type="evidence" value="ECO:0007669"/>
    <property type="project" value="UniProtKB-EC"/>
</dbReference>
<comment type="catalytic activity">
    <reaction evidence="1 8">
        <text>Hydrolysis of terminal non-reducing beta-D-galactose residues in beta-D-galactosides.</text>
        <dbReference type="EC" id="3.2.1.23"/>
    </reaction>
</comment>
<comment type="similarity">
    <text evidence="2 8">Belongs to the glycosyl hydrolase 42 family.</text>
</comment>
<dbReference type="SUPFAM" id="SSF51445">
    <property type="entry name" value="(Trans)glycosidases"/>
    <property type="match status" value="1"/>
</dbReference>
<dbReference type="Gene3D" id="3.40.50.880">
    <property type="match status" value="1"/>
</dbReference>
<dbReference type="EC" id="3.2.1.23" evidence="3 8"/>
<dbReference type="GO" id="GO:0046872">
    <property type="term" value="F:metal ion binding"/>
    <property type="evidence" value="ECO:0007669"/>
    <property type="project" value="UniProtKB-KW"/>
</dbReference>
<dbReference type="EMBL" id="QXDC01000003">
    <property type="protein sequence ID" value="RIA43768.1"/>
    <property type="molecule type" value="Genomic_DNA"/>
</dbReference>
<keyword evidence="7 8" id="KW-0326">Glycosidase</keyword>
<evidence type="ECO:0000256" key="3">
    <source>
        <dbReference type="ARBA" id="ARBA00012756"/>
    </source>
</evidence>
<dbReference type="OrthoDB" id="9800974at2"/>
<evidence type="ECO:0000256" key="6">
    <source>
        <dbReference type="ARBA" id="ARBA00022833"/>
    </source>
</evidence>
<evidence type="ECO:0000256" key="11">
    <source>
        <dbReference type="SAM" id="SignalP"/>
    </source>
</evidence>
<keyword evidence="6" id="KW-0862">Zinc</keyword>
<evidence type="ECO:0000259" key="13">
    <source>
        <dbReference type="Pfam" id="PF08532"/>
    </source>
</evidence>
<feature type="active site" description="Nucleophile" evidence="9">
    <location>
        <position position="334"/>
    </location>
</feature>
<dbReference type="InterPro" id="IPR013738">
    <property type="entry name" value="Beta_galactosidase_Trimer"/>
</dbReference>
<evidence type="ECO:0000259" key="12">
    <source>
        <dbReference type="Pfam" id="PF02449"/>
    </source>
</evidence>
<feature type="binding site" evidence="10">
    <location>
        <position position="183"/>
    </location>
    <ligand>
        <name>substrate</name>
    </ligand>
</feature>
<reference evidence="14 15" key="1">
    <citation type="submission" date="2018-08" db="EMBL/GenBank/DDBJ databases">
        <title>Genomic Encyclopedia of Type Strains, Phase IV (KMG-IV): sequencing the most valuable type-strain genomes for metagenomic binning, comparative biology and taxonomic classification.</title>
        <authorList>
            <person name="Goeker M."/>
        </authorList>
    </citation>
    <scope>NUCLEOTIDE SEQUENCE [LARGE SCALE GENOMIC DNA]</scope>
    <source>
        <strain evidence="14 15">DSM 25527</strain>
    </source>
</reference>
<evidence type="ECO:0000256" key="9">
    <source>
        <dbReference type="PIRSR" id="PIRSR001084-1"/>
    </source>
</evidence>
<dbReference type="AlphaFoldDB" id="A0A397P4H9"/>
<dbReference type="RefSeq" id="WP_119035578.1">
    <property type="nucleotide sequence ID" value="NZ_QXDC01000003.1"/>
</dbReference>
<dbReference type="PANTHER" id="PTHR36447:SF2">
    <property type="entry name" value="BETA-GALACTOSIDASE YESZ"/>
    <property type="match status" value="1"/>
</dbReference>
<evidence type="ECO:0000256" key="5">
    <source>
        <dbReference type="ARBA" id="ARBA00022801"/>
    </source>
</evidence>
<dbReference type="InterPro" id="IPR029062">
    <property type="entry name" value="Class_I_gatase-like"/>
</dbReference>
<evidence type="ECO:0000256" key="1">
    <source>
        <dbReference type="ARBA" id="ARBA00001412"/>
    </source>
</evidence>
<evidence type="ECO:0000256" key="2">
    <source>
        <dbReference type="ARBA" id="ARBA00005940"/>
    </source>
</evidence>
<dbReference type="InterPro" id="IPR003476">
    <property type="entry name" value="Glyco_hydro_42"/>
</dbReference>
<keyword evidence="15" id="KW-1185">Reference proteome</keyword>
<gene>
    <name evidence="14" type="ORF">DFR49_1997</name>
</gene>